<dbReference type="InterPro" id="IPR008974">
    <property type="entry name" value="TRAF-like"/>
</dbReference>
<proteinExistence type="predicted"/>
<dbReference type="AlphaFoldDB" id="A0ABD3DKE5"/>
<dbReference type="Pfam" id="PF22486">
    <property type="entry name" value="MATH_2"/>
    <property type="match status" value="1"/>
</dbReference>
<dbReference type="EMBL" id="JAVIJP010000016">
    <property type="protein sequence ID" value="KAL3641567.1"/>
    <property type="molecule type" value="Genomic_DNA"/>
</dbReference>
<keyword evidence="3" id="KW-1185">Reference proteome</keyword>
<dbReference type="InterPro" id="IPR002083">
    <property type="entry name" value="MATH/TRAF_dom"/>
</dbReference>
<dbReference type="PROSITE" id="PS50144">
    <property type="entry name" value="MATH"/>
    <property type="match status" value="1"/>
</dbReference>
<dbReference type="SUPFAM" id="SSF49599">
    <property type="entry name" value="TRAF domain-like"/>
    <property type="match status" value="1"/>
</dbReference>
<dbReference type="Proteomes" id="UP001632038">
    <property type="component" value="Unassembled WGS sequence"/>
</dbReference>
<accession>A0ABD3DKE5</accession>
<dbReference type="Gene3D" id="2.60.210.10">
    <property type="entry name" value="Apoptosis, Tumor Necrosis Factor Receptor Associated Protein 2, Chain A"/>
    <property type="match status" value="1"/>
</dbReference>
<organism evidence="2 3">
    <name type="scientific">Castilleja foliolosa</name>
    <dbReference type="NCBI Taxonomy" id="1961234"/>
    <lineage>
        <taxon>Eukaryota</taxon>
        <taxon>Viridiplantae</taxon>
        <taxon>Streptophyta</taxon>
        <taxon>Embryophyta</taxon>
        <taxon>Tracheophyta</taxon>
        <taxon>Spermatophyta</taxon>
        <taxon>Magnoliopsida</taxon>
        <taxon>eudicotyledons</taxon>
        <taxon>Gunneridae</taxon>
        <taxon>Pentapetalae</taxon>
        <taxon>asterids</taxon>
        <taxon>lamiids</taxon>
        <taxon>Lamiales</taxon>
        <taxon>Orobanchaceae</taxon>
        <taxon>Pedicularideae</taxon>
        <taxon>Castillejinae</taxon>
        <taxon>Castilleja</taxon>
    </lineage>
</organism>
<evidence type="ECO:0000313" key="3">
    <source>
        <dbReference type="Proteomes" id="UP001632038"/>
    </source>
</evidence>
<evidence type="ECO:0000259" key="1">
    <source>
        <dbReference type="PROSITE" id="PS50144"/>
    </source>
</evidence>
<name>A0ABD3DKE5_9LAMI</name>
<protein>
    <recommendedName>
        <fullName evidence="1">MATH domain-containing protein</fullName>
    </recommendedName>
</protein>
<evidence type="ECO:0000313" key="2">
    <source>
        <dbReference type="EMBL" id="KAL3641567.1"/>
    </source>
</evidence>
<sequence>MIINTTNGLSCNDRWFLASTSDNWGWHSFIDLSYLNDPDKDFIVNDCCFIEIELAHLCKRYHPSN</sequence>
<gene>
    <name evidence="2" type="ORF">CASFOL_012382</name>
</gene>
<dbReference type="CDD" id="cd00121">
    <property type="entry name" value="MATH"/>
    <property type="match status" value="1"/>
</dbReference>
<reference evidence="3" key="1">
    <citation type="journal article" date="2024" name="IScience">
        <title>Strigolactones Initiate the Formation of Haustorium-like Structures in Castilleja.</title>
        <authorList>
            <person name="Buerger M."/>
            <person name="Peterson D."/>
            <person name="Chory J."/>
        </authorList>
    </citation>
    <scope>NUCLEOTIDE SEQUENCE [LARGE SCALE GENOMIC DNA]</scope>
</reference>
<comment type="caution">
    <text evidence="2">The sequence shown here is derived from an EMBL/GenBank/DDBJ whole genome shotgun (WGS) entry which is preliminary data.</text>
</comment>
<feature type="domain" description="MATH" evidence="1">
    <location>
        <begin position="1"/>
        <end position="54"/>
    </location>
</feature>